<dbReference type="InterPro" id="IPR056655">
    <property type="entry name" value="DUF7753"/>
</dbReference>
<name>A0A914YF36_9BILA</name>
<protein>
    <recommendedName>
        <fullName evidence="1">DUF7753 domain-containing protein</fullName>
    </recommendedName>
</protein>
<feature type="domain" description="DUF7753" evidence="1">
    <location>
        <begin position="9"/>
        <end position="70"/>
    </location>
</feature>
<evidence type="ECO:0000313" key="2">
    <source>
        <dbReference type="Proteomes" id="UP000887577"/>
    </source>
</evidence>
<dbReference type="Pfam" id="PF24936">
    <property type="entry name" value="DUF7753"/>
    <property type="match status" value="1"/>
</dbReference>
<evidence type="ECO:0000259" key="1">
    <source>
        <dbReference type="Pfam" id="PF24936"/>
    </source>
</evidence>
<keyword evidence="2" id="KW-1185">Reference proteome</keyword>
<accession>A0A914YF36</accession>
<organism evidence="2 3">
    <name type="scientific">Panagrolaimus superbus</name>
    <dbReference type="NCBI Taxonomy" id="310955"/>
    <lineage>
        <taxon>Eukaryota</taxon>
        <taxon>Metazoa</taxon>
        <taxon>Ecdysozoa</taxon>
        <taxon>Nematoda</taxon>
        <taxon>Chromadorea</taxon>
        <taxon>Rhabditida</taxon>
        <taxon>Tylenchina</taxon>
        <taxon>Panagrolaimomorpha</taxon>
        <taxon>Panagrolaimoidea</taxon>
        <taxon>Panagrolaimidae</taxon>
        <taxon>Panagrolaimus</taxon>
    </lineage>
</organism>
<dbReference type="Proteomes" id="UP000887577">
    <property type="component" value="Unplaced"/>
</dbReference>
<dbReference type="AlphaFoldDB" id="A0A914YF36"/>
<sequence length="99" mass="12170">MAYNATGGIQRKKSTKEAQIERTVLRELEERKRTWDINRGQFEKFQQWYIEYRKNIWHKDEYLPWLLYENEISCLRLTFDVCERVPRRKPYGGKGYTCD</sequence>
<evidence type="ECO:0000313" key="3">
    <source>
        <dbReference type="WBParaSite" id="PSU_v2.g17927.t1"/>
    </source>
</evidence>
<dbReference type="WBParaSite" id="PSU_v2.g17927.t1">
    <property type="protein sequence ID" value="PSU_v2.g17927.t1"/>
    <property type="gene ID" value="PSU_v2.g17927"/>
</dbReference>
<proteinExistence type="predicted"/>
<reference evidence="3" key="1">
    <citation type="submission" date="2022-11" db="UniProtKB">
        <authorList>
            <consortium name="WormBaseParasite"/>
        </authorList>
    </citation>
    <scope>IDENTIFICATION</scope>
</reference>